<dbReference type="AlphaFoldDB" id="A0A5B7GTV7"/>
<dbReference type="InterPro" id="IPR000477">
    <property type="entry name" value="RT_dom"/>
</dbReference>
<gene>
    <name evidence="2" type="primary">P</name>
    <name evidence="2" type="ORF">E2C01_055082</name>
</gene>
<proteinExistence type="predicted"/>
<reference evidence="2 3" key="1">
    <citation type="submission" date="2019-05" db="EMBL/GenBank/DDBJ databases">
        <title>Another draft genome of Portunus trituberculatus and its Hox gene families provides insights of decapod evolution.</title>
        <authorList>
            <person name="Jeong J.-H."/>
            <person name="Song I."/>
            <person name="Kim S."/>
            <person name="Choi T."/>
            <person name="Kim D."/>
            <person name="Ryu S."/>
            <person name="Kim W."/>
        </authorList>
    </citation>
    <scope>NUCLEOTIDE SEQUENCE [LARGE SCALE GENOMIC DNA]</scope>
    <source>
        <tissue evidence="2">Muscle</tissue>
    </source>
</reference>
<dbReference type="Proteomes" id="UP000324222">
    <property type="component" value="Unassembled WGS sequence"/>
</dbReference>
<comment type="caution">
    <text evidence="2">The sequence shown here is derived from an EMBL/GenBank/DDBJ whole genome shotgun (WGS) entry which is preliminary data.</text>
</comment>
<sequence length="231" mass="27066">MLLQWVLEEYFGHVFLSRPFLVPRRDRQDPCLVVDLSALNSHIECHHFRMVTLKQVRETLLPHSWLTSLDLANAYWHVPIGPRFRSYLAVQNCSRVLCFTVLPFGLNIGSRVFTKIMKTLASMLADVNIRIMYLDDWLVQGSSREEAQAATTRTVSISEFLGFHFNFPKSRLEPTQDLQWLGMWWDTQISTIRLSEDNRRRVLQRVRRASWSTTFTHCMWTRLMGSLTFAA</sequence>
<dbReference type="SUPFAM" id="SSF56672">
    <property type="entry name" value="DNA/RNA polymerases"/>
    <property type="match status" value="1"/>
</dbReference>
<evidence type="ECO:0000313" key="2">
    <source>
        <dbReference type="EMBL" id="MPC61019.1"/>
    </source>
</evidence>
<dbReference type="InterPro" id="IPR043502">
    <property type="entry name" value="DNA/RNA_pol_sf"/>
</dbReference>
<dbReference type="Gene3D" id="3.30.70.270">
    <property type="match status" value="1"/>
</dbReference>
<dbReference type="InterPro" id="IPR052055">
    <property type="entry name" value="Hepadnavirus_pol/RT"/>
</dbReference>
<dbReference type="EMBL" id="VSRR010018145">
    <property type="protein sequence ID" value="MPC61019.1"/>
    <property type="molecule type" value="Genomic_DNA"/>
</dbReference>
<evidence type="ECO:0000259" key="1">
    <source>
        <dbReference type="PROSITE" id="PS50878"/>
    </source>
</evidence>
<dbReference type="OrthoDB" id="7477527at2759"/>
<dbReference type="Gene3D" id="3.10.10.10">
    <property type="entry name" value="HIV Type 1 Reverse Transcriptase, subunit A, domain 1"/>
    <property type="match status" value="1"/>
</dbReference>
<dbReference type="Pfam" id="PF00078">
    <property type="entry name" value="RVT_1"/>
    <property type="match status" value="1"/>
</dbReference>
<name>A0A5B7GTV7_PORTR</name>
<dbReference type="PANTHER" id="PTHR33050:SF7">
    <property type="entry name" value="RIBONUCLEASE H"/>
    <property type="match status" value="1"/>
</dbReference>
<feature type="domain" description="Reverse transcriptase" evidence="1">
    <location>
        <begin position="1"/>
        <end position="185"/>
    </location>
</feature>
<dbReference type="PROSITE" id="PS50878">
    <property type="entry name" value="RT_POL"/>
    <property type="match status" value="1"/>
</dbReference>
<protein>
    <submittedName>
        <fullName evidence="2">Protein P</fullName>
    </submittedName>
</protein>
<evidence type="ECO:0000313" key="3">
    <source>
        <dbReference type="Proteomes" id="UP000324222"/>
    </source>
</evidence>
<dbReference type="PANTHER" id="PTHR33050">
    <property type="entry name" value="REVERSE TRANSCRIPTASE DOMAIN-CONTAINING PROTEIN"/>
    <property type="match status" value="1"/>
</dbReference>
<organism evidence="2 3">
    <name type="scientific">Portunus trituberculatus</name>
    <name type="common">Swimming crab</name>
    <name type="synonym">Neptunus trituberculatus</name>
    <dbReference type="NCBI Taxonomy" id="210409"/>
    <lineage>
        <taxon>Eukaryota</taxon>
        <taxon>Metazoa</taxon>
        <taxon>Ecdysozoa</taxon>
        <taxon>Arthropoda</taxon>
        <taxon>Crustacea</taxon>
        <taxon>Multicrustacea</taxon>
        <taxon>Malacostraca</taxon>
        <taxon>Eumalacostraca</taxon>
        <taxon>Eucarida</taxon>
        <taxon>Decapoda</taxon>
        <taxon>Pleocyemata</taxon>
        <taxon>Brachyura</taxon>
        <taxon>Eubrachyura</taxon>
        <taxon>Portunoidea</taxon>
        <taxon>Portunidae</taxon>
        <taxon>Portuninae</taxon>
        <taxon>Portunus</taxon>
    </lineage>
</organism>
<accession>A0A5B7GTV7</accession>
<dbReference type="GO" id="GO:0071897">
    <property type="term" value="P:DNA biosynthetic process"/>
    <property type="evidence" value="ECO:0007669"/>
    <property type="project" value="UniProtKB-ARBA"/>
</dbReference>
<keyword evidence="3" id="KW-1185">Reference proteome</keyword>
<dbReference type="InterPro" id="IPR043128">
    <property type="entry name" value="Rev_trsase/Diguanyl_cyclase"/>
</dbReference>